<dbReference type="RefSeq" id="WP_016184962.1">
    <property type="nucleotide sequence ID" value="NZ_ASWO01000001.1"/>
</dbReference>
<feature type="chain" id="PRO_5039426457" description="Transcobalamin-like C-terminal domain-containing protein" evidence="1">
    <location>
        <begin position="19"/>
        <end position="133"/>
    </location>
</feature>
<sequence>MKKQWIVFLLGISMISLAACTDTKTTKENQVSQSTSTSLVVEQKATIILQEDGKELSSKTIEVTEGQSVYDALKKSFAIEDQDGFITKIDGKEQDPAANKYWMYTINGQEASKGAKDTLLKANDKIVFNLSKV</sequence>
<evidence type="ECO:0000259" key="2">
    <source>
        <dbReference type="Pfam" id="PF14478"/>
    </source>
</evidence>
<keyword evidence="1" id="KW-0732">Signal</keyword>
<dbReference type="EMBL" id="ASWO01000001">
    <property type="protein sequence ID" value="EOT87410.1"/>
    <property type="molecule type" value="Genomic_DNA"/>
</dbReference>
<protein>
    <recommendedName>
        <fullName evidence="2">Transcobalamin-like C-terminal domain-containing protein</fullName>
    </recommendedName>
</protein>
<dbReference type="STRING" id="1140003.OMY_00471"/>
<dbReference type="AlphaFoldDB" id="S0PAZ1"/>
<keyword evidence="4" id="KW-1185">Reference proteome</keyword>
<dbReference type="OrthoDB" id="2870483at2"/>
<comment type="caution">
    <text evidence="3">The sequence shown here is derived from an EMBL/GenBank/DDBJ whole genome shotgun (WGS) entry which is preliminary data.</text>
</comment>
<evidence type="ECO:0000256" key="1">
    <source>
        <dbReference type="SAM" id="SignalP"/>
    </source>
</evidence>
<dbReference type="InterPro" id="IPR027954">
    <property type="entry name" value="Transcobalamin-like_C"/>
</dbReference>
<dbReference type="Pfam" id="PF14478">
    <property type="entry name" value="DUF4430"/>
    <property type="match status" value="1"/>
</dbReference>
<organism evidence="3 4">
    <name type="scientific">Enterococcus sulfureus ATCC 49903</name>
    <dbReference type="NCBI Taxonomy" id="1140003"/>
    <lineage>
        <taxon>Bacteria</taxon>
        <taxon>Bacillati</taxon>
        <taxon>Bacillota</taxon>
        <taxon>Bacilli</taxon>
        <taxon>Lactobacillales</taxon>
        <taxon>Enterococcaceae</taxon>
        <taxon>Enterococcus</taxon>
    </lineage>
</organism>
<dbReference type="PATRIC" id="fig|1140003.3.peg.466"/>
<gene>
    <name evidence="3" type="ORF">I573_00466</name>
</gene>
<proteinExistence type="predicted"/>
<evidence type="ECO:0000313" key="4">
    <source>
        <dbReference type="Proteomes" id="UP000015961"/>
    </source>
</evidence>
<name>S0PAZ1_9ENTE</name>
<dbReference type="Gene3D" id="2.170.130.30">
    <property type="match status" value="1"/>
</dbReference>
<dbReference type="eggNOG" id="ENOG5032Y2X">
    <property type="taxonomic scope" value="Bacteria"/>
</dbReference>
<dbReference type="PROSITE" id="PS51257">
    <property type="entry name" value="PROKAR_LIPOPROTEIN"/>
    <property type="match status" value="1"/>
</dbReference>
<evidence type="ECO:0000313" key="3">
    <source>
        <dbReference type="EMBL" id="EOT87410.1"/>
    </source>
</evidence>
<feature type="domain" description="Transcobalamin-like C-terminal" evidence="2">
    <location>
        <begin position="66"/>
        <end position="131"/>
    </location>
</feature>
<feature type="signal peptide" evidence="1">
    <location>
        <begin position="1"/>
        <end position="18"/>
    </location>
</feature>
<accession>S0PAZ1</accession>
<dbReference type="Proteomes" id="UP000015961">
    <property type="component" value="Unassembled WGS sequence"/>
</dbReference>
<reference evidence="3 4" key="1">
    <citation type="submission" date="2013-03" db="EMBL/GenBank/DDBJ databases">
        <title>The Genome Sequence of Enterococcus sulfureus ATCC_49903 (PacBio/Illumina hybrid assembly).</title>
        <authorList>
            <consortium name="The Broad Institute Genomics Platform"/>
            <consortium name="The Broad Institute Genome Sequencing Center for Infectious Disease"/>
            <person name="Earl A."/>
            <person name="Russ C."/>
            <person name="Gilmore M."/>
            <person name="Surin D."/>
            <person name="Walker B."/>
            <person name="Young S."/>
            <person name="Zeng Q."/>
            <person name="Gargeya S."/>
            <person name="Fitzgerald M."/>
            <person name="Haas B."/>
            <person name="Abouelleil A."/>
            <person name="Allen A.W."/>
            <person name="Alvarado L."/>
            <person name="Arachchi H.M."/>
            <person name="Berlin A.M."/>
            <person name="Chapman S.B."/>
            <person name="Gainer-Dewar J."/>
            <person name="Goldberg J."/>
            <person name="Griggs A."/>
            <person name="Gujja S."/>
            <person name="Hansen M."/>
            <person name="Howarth C."/>
            <person name="Imamovic A."/>
            <person name="Ireland A."/>
            <person name="Larimer J."/>
            <person name="McCowan C."/>
            <person name="Murphy C."/>
            <person name="Pearson M."/>
            <person name="Poon T.W."/>
            <person name="Priest M."/>
            <person name="Roberts A."/>
            <person name="Saif S."/>
            <person name="Shea T."/>
            <person name="Sisk P."/>
            <person name="Sykes S."/>
            <person name="Wortman J."/>
            <person name="Nusbaum C."/>
            <person name="Birren B."/>
        </authorList>
    </citation>
    <scope>NUCLEOTIDE SEQUENCE [LARGE SCALE GENOMIC DNA]</scope>
    <source>
        <strain evidence="3 4">ATCC 49903</strain>
    </source>
</reference>